<organism evidence="6 7">
    <name type="scientific">Tessaracoccus flavescens</name>
    <dbReference type="NCBI Taxonomy" id="399497"/>
    <lineage>
        <taxon>Bacteria</taxon>
        <taxon>Bacillati</taxon>
        <taxon>Actinomycetota</taxon>
        <taxon>Actinomycetes</taxon>
        <taxon>Propionibacteriales</taxon>
        <taxon>Propionibacteriaceae</taxon>
        <taxon>Tessaracoccus</taxon>
    </lineage>
</organism>
<comment type="function">
    <text evidence="3">The glycine cleavage system catalyzes the degradation of glycine. The H protein shuttles the methylamine group of glycine from the P protein to the T protein.</text>
</comment>
<dbReference type="PANTHER" id="PTHR11715:SF3">
    <property type="entry name" value="GLYCINE CLEAVAGE SYSTEM H PROTEIN-RELATED"/>
    <property type="match status" value="1"/>
</dbReference>
<comment type="subunit">
    <text evidence="3">The glycine cleavage system is composed of four proteins: P, T, L and H.</text>
</comment>
<evidence type="ECO:0000259" key="5">
    <source>
        <dbReference type="PROSITE" id="PS50968"/>
    </source>
</evidence>
<dbReference type="GO" id="GO:0005737">
    <property type="term" value="C:cytoplasm"/>
    <property type="evidence" value="ECO:0007669"/>
    <property type="project" value="TreeGrafter"/>
</dbReference>
<protein>
    <recommendedName>
        <fullName evidence="3">Glycine cleavage system H protein</fullName>
    </recommendedName>
</protein>
<gene>
    <name evidence="3 6" type="primary">gcvH</name>
    <name evidence="6" type="ORF">K8V15_05510</name>
</gene>
<dbReference type="GO" id="GO:0009249">
    <property type="term" value="P:protein lipoylation"/>
    <property type="evidence" value="ECO:0007669"/>
    <property type="project" value="TreeGrafter"/>
</dbReference>
<dbReference type="GO" id="GO:0019464">
    <property type="term" value="P:glycine decarboxylation via glycine cleavage system"/>
    <property type="evidence" value="ECO:0007669"/>
    <property type="project" value="UniProtKB-UniRule"/>
</dbReference>
<evidence type="ECO:0000313" key="6">
    <source>
        <dbReference type="EMBL" id="HJE51422.1"/>
    </source>
</evidence>
<dbReference type="Gene3D" id="2.40.50.100">
    <property type="match status" value="1"/>
</dbReference>
<evidence type="ECO:0000256" key="1">
    <source>
        <dbReference type="ARBA" id="ARBA00009249"/>
    </source>
</evidence>
<dbReference type="NCBIfam" id="TIGR00527">
    <property type="entry name" value="gcvH"/>
    <property type="match status" value="1"/>
</dbReference>
<feature type="modified residue" description="N6-lipoyllysine" evidence="3 4">
    <location>
        <position position="58"/>
    </location>
</feature>
<dbReference type="GO" id="GO:0005960">
    <property type="term" value="C:glycine cleavage complex"/>
    <property type="evidence" value="ECO:0007669"/>
    <property type="project" value="InterPro"/>
</dbReference>
<dbReference type="PANTHER" id="PTHR11715">
    <property type="entry name" value="GLYCINE CLEAVAGE SYSTEM H PROTEIN"/>
    <property type="match status" value="1"/>
</dbReference>
<evidence type="ECO:0000256" key="2">
    <source>
        <dbReference type="ARBA" id="ARBA00022823"/>
    </source>
</evidence>
<dbReference type="PROSITE" id="PS50968">
    <property type="entry name" value="BIOTINYL_LIPOYL"/>
    <property type="match status" value="1"/>
</dbReference>
<dbReference type="InterPro" id="IPR033753">
    <property type="entry name" value="GCV_H/Fam206"/>
</dbReference>
<name>A0A921EMR0_9ACTN</name>
<dbReference type="AlphaFoldDB" id="A0A921EMR0"/>
<evidence type="ECO:0000256" key="3">
    <source>
        <dbReference type="HAMAP-Rule" id="MF_00272"/>
    </source>
</evidence>
<dbReference type="Proteomes" id="UP000712713">
    <property type="component" value="Unassembled WGS sequence"/>
</dbReference>
<comment type="similarity">
    <text evidence="1 3">Belongs to the GcvH family.</text>
</comment>
<evidence type="ECO:0000313" key="7">
    <source>
        <dbReference type="Proteomes" id="UP000712713"/>
    </source>
</evidence>
<dbReference type="HAMAP" id="MF_00272">
    <property type="entry name" value="GcvH"/>
    <property type="match status" value="1"/>
</dbReference>
<feature type="domain" description="Lipoyl-binding" evidence="5">
    <location>
        <begin position="17"/>
        <end position="98"/>
    </location>
</feature>
<comment type="cofactor">
    <cofactor evidence="3">
        <name>(R)-lipoate</name>
        <dbReference type="ChEBI" id="CHEBI:83088"/>
    </cofactor>
    <text evidence="3">Binds 1 lipoyl cofactor covalently.</text>
</comment>
<dbReference type="Pfam" id="PF01597">
    <property type="entry name" value="GCV_H"/>
    <property type="match status" value="1"/>
</dbReference>
<accession>A0A921EMR0</accession>
<dbReference type="InterPro" id="IPR003016">
    <property type="entry name" value="2-oxoA_DH_lipoyl-BS"/>
</dbReference>
<reference evidence="6" key="1">
    <citation type="journal article" date="2021" name="PeerJ">
        <title>Extensive microbial diversity within the chicken gut microbiome revealed by metagenomics and culture.</title>
        <authorList>
            <person name="Gilroy R."/>
            <person name="Ravi A."/>
            <person name="Getino M."/>
            <person name="Pursley I."/>
            <person name="Horton D.L."/>
            <person name="Alikhan N.F."/>
            <person name="Baker D."/>
            <person name="Gharbi K."/>
            <person name="Hall N."/>
            <person name="Watson M."/>
            <person name="Adriaenssens E.M."/>
            <person name="Foster-Nyarko E."/>
            <person name="Jarju S."/>
            <person name="Secka A."/>
            <person name="Antonio M."/>
            <person name="Oren A."/>
            <person name="Chaudhuri R.R."/>
            <person name="La Ragione R."/>
            <person name="Hildebrand F."/>
            <person name="Pallen M.J."/>
        </authorList>
    </citation>
    <scope>NUCLEOTIDE SEQUENCE</scope>
    <source>
        <strain evidence="6">ChiGjej3B3-7470</strain>
    </source>
</reference>
<dbReference type="InterPro" id="IPR017453">
    <property type="entry name" value="GCV_H_sub"/>
</dbReference>
<proteinExistence type="inferred from homology"/>
<reference evidence="6" key="2">
    <citation type="submission" date="2021-09" db="EMBL/GenBank/DDBJ databases">
        <authorList>
            <person name="Gilroy R."/>
        </authorList>
    </citation>
    <scope>NUCLEOTIDE SEQUENCE</scope>
    <source>
        <strain evidence="6">ChiGjej3B3-7470</strain>
    </source>
</reference>
<sequence>MLKYTPEHEWVDTSDSEVAIGITPHATSELGDLVFIELPEIGAEFAKGDEICVIESTKAASGIIAPFDCTVTAVNQEIADSPEMVNEDPEGSWFVRVSPANDDDLDELLDEDAYNQLIGG</sequence>
<keyword evidence="2 3" id="KW-0450">Lipoyl</keyword>
<dbReference type="NCBIfam" id="NF002270">
    <property type="entry name" value="PRK01202.1"/>
    <property type="match status" value="1"/>
</dbReference>
<dbReference type="InterPro" id="IPR002930">
    <property type="entry name" value="GCV_H"/>
</dbReference>
<dbReference type="EMBL" id="DYZF01000135">
    <property type="protein sequence ID" value="HJE51422.1"/>
    <property type="molecule type" value="Genomic_DNA"/>
</dbReference>
<dbReference type="SUPFAM" id="SSF51230">
    <property type="entry name" value="Single hybrid motif"/>
    <property type="match status" value="1"/>
</dbReference>
<evidence type="ECO:0000256" key="4">
    <source>
        <dbReference type="PIRSR" id="PIRSR617453-50"/>
    </source>
</evidence>
<dbReference type="InterPro" id="IPR011053">
    <property type="entry name" value="Single_hybrid_motif"/>
</dbReference>
<dbReference type="CDD" id="cd06848">
    <property type="entry name" value="GCS_H"/>
    <property type="match status" value="1"/>
</dbReference>
<dbReference type="InterPro" id="IPR000089">
    <property type="entry name" value="Biotin_lipoyl"/>
</dbReference>
<comment type="caution">
    <text evidence="6">The sequence shown here is derived from an EMBL/GenBank/DDBJ whole genome shotgun (WGS) entry which is preliminary data.</text>
</comment>
<dbReference type="PROSITE" id="PS00189">
    <property type="entry name" value="LIPOYL"/>
    <property type="match status" value="1"/>
</dbReference>